<dbReference type="EMBL" id="VIKT02000030">
    <property type="protein sequence ID" value="NHF64032.1"/>
    <property type="molecule type" value="Genomic_DNA"/>
</dbReference>
<keyword evidence="2" id="KW-0732">Signal</keyword>
<organism evidence="3 4">
    <name type="scientific">Microcella pacifica</name>
    <dbReference type="NCBI Taxonomy" id="2591847"/>
    <lineage>
        <taxon>Bacteria</taxon>
        <taxon>Bacillati</taxon>
        <taxon>Actinomycetota</taxon>
        <taxon>Actinomycetes</taxon>
        <taxon>Micrococcales</taxon>
        <taxon>Microbacteriaceae</taxon>
        <taxon>Microcella</taxon>
    </lineage>
</organism>
<evidence type="ECO:0000256" key="1">
    <source>
        <dbReference type="SAM" id="MobiDB-lite"/>
    </source>
</evidence>
<dbReference type="Proteomes" id="UP000818266">
    <property type="component" value="Unassembled WGS sequence"/>
</dbReference>
<feature type="chain" id="PRO_5038541596" evidence="2">
    <location>
        <begin position="22"/>
        <end position="239"/>
    </location>
</feature>
<dbReference type="AlphaFoldDB" id="A0A9E5JQX0"/>
<feature type="compositionally biased region" description="Low complexity" evidence="1">
    <location>
        <begin position="26"/>
        <end position="44"/>
    </location>
</feature>
<gene>
    <name evidence="3" type="ORF">FK219_012440</name>
</gene>
<dbReference type="PROSITE" id="PS51257">
    <property type="entry name" value="PROKAR_LIPOPROTEIN"/>
    <property type="match status" value="1"/>
</dbReference>
<evidence type="ECO:0000313" key="4">
    <source>
        <dbReference type="Proteomes" id="UP000818266"/>
    </source>
</evidence>
<accession>A0A9E5JQX0</accession>
<evidence type="ECO:0000313" key="3">
    <source>
        <dbReference type="EMBL" id="NHF64032.1"/>
    </source>
</evidence>
<protein>
    <submittedName>
        <fullName evidence="3">Uncharacterized protein</fullName>
    </submittedName>
</protein>
<sequence>MRTRRVSALSAVTAAGLLLLVGCTPEPVEPAASPTPTPTLEAAPTPTPEPTEPPARADLVLRPDGLGTLVIGEPAPAPDDPTAMIVFDDDLCVSDISGVGPGDPGAGAWDAIPLYAGPEGGRIFAVGVSDAGIVDGVQVYGLDDIPTDEGIRVGSTVAELLAAYPDIAGPSGDSSISQSYLVDGPGGRIVFEVAIEDPDIAPYWEPEFIDTVLGMTAVPSGTPGFTIAGSDGGLGGCPV</sequence>
<dbReference type="RefSeq" id="WP_152582734.1">
    <property type="nucleotide sequence ID" value="NZ_VIKT02000030.1"/>
</dbReference>
<feature type="region of interest" description="Disordered" evidence="1">
    <location>
        <begin position="26"/>
        <end position="57"/>
    </location>
</feature>
<comment type="caution">
    <text evidence="3">The sequence shown here is derived from an EMBL/GenBank/DDBJ whole genome shotgun (WGS) entry which is preliminary data.</text>
</comment>
<dbReference type="OrthoDB" id="4978239at2"/>
<name>A0A9E5JQX0_9MICO</name>
<reference evidence="3 4" key="1">
    <citation type="submission" date="2020-03" db="EMBL/GenBank/DDBJ databases">
        <title>Chryseoglobus sp. isolated from a deep-sea seamount.</title>
        <authorList>
            <person name="Zhang D.-C."/>
        </authorList>
    </citation>
    <scope>NUCLEOTIDE SEQUENCE [LARGE SCALE GENOMIC DNA]</scope>
    <source>
        <strain evidence="3 4">KN1116</strain>
    </source>
</reference>
<proteinExistence type="predicted"/>
<evidence type="ECO:0000256" key="2">
    <source>
        <dbReference type="SAM" id="SignalP"/>
    </source>
</evidence>
<feature type="signal peptide" evidence="2">
    <location>
        <begin position="1"/>
        <end position="21"/>
    </location>
</feature>
<keyword evidence="4" id="KW-1185">Reference proteome</keyword>